<dbReference type="Pfam" id="PF00801">
    <property type="entry name" value="PKD"/>
    <property type="match status" value="1"/>
</dbReference>
<sequence length="329" mass="36936">MPNDPNFPNVGTWDYLNKVSKFDKDFNLEWSFFINANDSINGESAAIREVKRTNDSNYIAISGSLVNLSVETYDSTTNQYIGRIPASVFTKFDEGGNIIWQREHTLFNKVFDEPYYCSNFLWDIIPTADNGFLGVGQYCFHAYAIKLNCLGFLEDPIASAQFSSENNYLVNFTNTSAMAGSYTWYFGDGDSLHTDEYTTHVSHTYPDYGNYTVTLIAHGCGDIADTIHYQVIAQQNKNGDNIIEGDNGVFTIFPNPSNSGSFINIYLHQDISIENPVIKIYNLQGQLVQEVAISKKQGTYHILNNLSAGSYTAVLSHEEKLICKKLVVL</sequence>
<accession>A0A1I6YZ19</accession>
<dbReference type="InterPro" id="IPR035986">
    <property type="entry name" value="PKD_dom_sf"/>
</dbReference>
<feature type="domain" description="PKD" evidence="2">
    <location>
        <begin position="181"/>
        <end position="217"/>
    </location>
</feature>
<dbReference type="Pfam" id="PF18962">
    <property type="entry name" value="Por_Secre_tail"/>
    <property type="match status" value="1"/>
</dbReference>
<organism evidence="3 4">
    <name type="scientific">Lishizhenia tianjinensis</name>
    <dbReference type="NCBI Taxonomy" id="477690"/>
    <lineage>
        <taxon>Bacteria</taxon>
        <taxon>Pseudomonadati</taxon>
        <taxon>Bacteroidota</taxon>
        <taxon>Flavobacteriia</taxon>
        <taxon>Flavobacteriales</taxon>
        <taxon>Crocinitomicaceae</taxon>
        <taxon>Lishizhenia</taxon>
    </lineage>
</organism>
<dbReference type="InterPro" id="IPR000601">
    <property type="entry name" value="PKD_dom"/>
</dbReference>
<protein>
    <submittedName>
        <fullName evidence="3">Por secretion system C-terminal sorting domain-containing protein</fullName>
    </submittedName>
</protein>
<dbReference type="AlphaFoldDB" id="A0A1I6YZ19"/>
<dbReference type="NCBIfam" id="TIGR04183">
    <property type="entry name" value="Por_Secre_tail"/>
    <property type="match status" value="1"/>
</dbReference>
<keyword evidence="4" id="KW-1185">Reference proteome</keyword>
<dbReference type="InterPro" id="IPR022409">
    <property type="entry name" value="PKD/Chitinase_dom"/>
</dbReference>
<dbReference type="EMBL" id="FPAS01000001">
    <property type="protein sequence ID" value="SFT55710.1"/>
    <property type="molecule type" value="Genomic_DNA"/>
</dbReference>
<dbReference type="SMART" id="SM00089">
    <property type="entry name" value="PKD"/>
    <property type="match status" value="1"/>
</dbReference>
<gene>
    <name evidence="3" type="ORF">SAMN05216474_1306</name>
</gene>
<dbReference type="InterPro" id="IPR013783">
    <property type="entry name" value="Ig-like_fold"/>
</dbReference>
<dbReference type="SUPFAM" id="SSF49299">
    <property type="entry name" value="PKD domain"/>
    <property type="match status" value="1"/>
</dbReference>
<dbReference type="RefSeq" id="WP_090247504.1">
    <property type="nucleotide sequence ID" value="NZ_FPAS01000001.1"/>
</dbReference>
<evidence type="ECO:0000313" key="3">
    <source>
        <dbReference type="EMBL" id="SFT55710.1"/>
    </source>
</evidence>
<dbReference type="InterPro" id="IPR026444">
    <property type="entry name" value="Secre_tail"/>
</dbReference>
<keyword evidence="1" id="KW-0732">Signal</keyword>
<dbReference type="PROSITE" id="PS50093">
    <property type="entry name" value="PKD"/>
    <property type="match status" value="1"/>
</dbReference>
<evidence type="ECO:0000256" key="1">
    <source>
        <dbReference type="ARBA" id="ARBA00022729"/>
    </source>
</evidence>
<evidence type="ECO:0000313" key="4">
    <source>
        <dbReference type="Proteomes" id="UP000236454"/>
    </source>
</evidence>
<dbReference type="CDD" id="cd00146">
    <property type="entry name" value="PKD"/>
    <property type="match status" value="1"/>
</dbReference>
<dbReference type="OrthoDB" id="7443339at2"/>
<dbReference type="Gene3D" id="2.60.40.10">
    <property type="entry name" value="Immunoglobulins"/>
    <property type="match status" value="1"/>
</dbReference>
<dbReference type="STRING" id="477690.SAMN05216474_1306"/>
<proteinExistence type="predicted"/>
<name>A0A1I6YZ19_9FLAO</name>
<reference evidence="3 4" key="1">
    <citation type="submission" date="2016-10" db="EMBL/GenBank/DDBJ databases">
        <authorList>
            <person name="de Groot N.N."/>
        </authorList>
    </citation>
    <scope>NUCLEOTIDE SEQUENCE [LARGE SCALE GENOMIC DNA]</scope>
    <source>
        <strain evidence="3 4">CGMCC 1.7005</strain>
    </source>
</reference>
<evidence type="ECO:0000259" key="2">
    <source>
        <dbReference type="PROSITE" id="PS50093"/>
    </source>
</evidence>
<dbReference type="Proteomes" id="UP000236454">
    <property type="component" value="Unassembled WGS sequence"/>
</dbReference>